<dbReference type="InterPro" id="IPR010982">
    <property type="entry name" value="Lambda_DNA-bd_dom_sf"/>
</dbReference>
<accession>A0A418X7M0</accession>
<dbReference type="SUPFAM" id="SSF47413">
    <property type="entry name" value="lambda repressor-like DNA-binding domains"/>
    <property type="match status" value="1"/>
</dbReference>
<dbReference type="GO" id="GO:0003700">
    <property type="term" value="F:DNA-binding transcription factor activity"/>
    <property type="evidence" value="ECO:0007669"/>
    <property type="project" value="TreeGrafter"/>
</dbReference>
<dbReference type="EMBL" id="QYUP01000186">
    <property type="protein sequence ID" value="RJG08492.1"/>
    <property type="molecule type" value="Genomic_DNA"/>
</dbReference>
<keyword evidence="2" id="KW-0238">DNA-binding</keyword>
<keyword evidence="6" id="KW-1185">Reference proteome</keyword>
<dbReference type="InterPro" id="IPR000843">
    <property type="entry name" value="HTH_LacI"/>
</dbReference>
<evidence type="ECO:0000259" key="4">
    <source>
        <dbReference type="PROSITE" id="PS50932"/>
    </source>
</evidence>
<dbReference type="Pfam" id="PF00356">
    <property type="entry name" value="LacI"/>
    <property type="match status" value="1"/>
</dbReference>
<dbReference type="GO" id="GO:0000976">
    <property type="term" value="F:transcription cis-regulatory region binding"/>
    <property type="evidence" value="ECO:0007669"/>
    <property type="project" value="TreeGrafter"/>
</dbReference>
<proteinExistence type="predicted"/>
<evidence type="ECO:0000313" key="5">
    <source>
        <dbReference type="EMBL" id="RJG08492.1"/>
    </source>
</evidence>
<dbReference type="PROSITE" id="PS50932">
    <property type="entry name" value="HTH_LACI_2"/>
    <property type="match status" value="1"/>
</dbReference>
<name>A0A418X7M0_9BURK</name>
<dbReference type="Gene3D" id="1.10.260.40">
    <property type="entry name" value="lambda repressor-like DNA-binding domains"/>
    <property type="match status" value="1"/>
</dbReference>
<keyword evidence="3" id="KW-0804">Transcription</keyword>
<dbReference type="SMART" id="SM00354">
    <property type="entry name" value="HTH_LACI"/>
    <property type="match status" value="1"/>
</dbReference>
<feature type="domain" description="HTH lacI-type" evidence="4">
    <location>
        <begin position="1"/>
        <end position="53"/>
    </location>
</feature>
<dbReference type="RefSeq" id="WP_147373988.1">
    <property type="nucleotide sequence ID" value="NZ_QYUP01000186.1"/>
</dbReference>
<dbReference type="PROSITE" id="PS00356">
    <property type="entry name" value="HTH_LACI_1"/>
    <property type="match status" value="1"/>
</dbReference>
<comment type="caution">
    <text evidence="5">The sequence shown here is derived from an EMBL/GenBank/DDBJ whole genome shotgun (WGS) entry which is preliminary data.</text>
</comment>
<dbReference type="Proteomes" id="UP000284006">
    <property type="component" value="Unassembled WGS sequence"/>
</dbReference>
<evidence type="ECO:0000256" key="3">
    <source>
        <dbReference type="ARBA" id="ARBA00023163"/>
    </source>
</evidence>
<evidence type="ECO:0000313" key="6">
    <source>
        <dbReference type="Proteomes" id="UP000284006"/>
    </source>
</evidence>
<sequence>MADIARLAGVSTSTVSRALNLSPLVNDETRTRIEELARSLNYSINVGAQNLRLQHNRTIGVIVPYDSDTRQHLSDPFFLS</sequence>
<keyword evidence="1" id="KW-0805">Transcription regulation</keyword>
<gene>
    <name evidence="5" type="ORF">D3872_23760</name>
</gene>
<evidence type="ECO:0000256" key="1">
    <source>
        <dbReference type="ARBA" id="ARBA00023015"/>
    </source>
</evidence>
<organism evidence="5 6">
    <name type="scientific">Massilia cavernae</name>
    <dbReference type="NCBI Taxonomy" id="2320864"/>
    <lineage>
        <taxon>Bacteria</taxon>
        <taxon>Pseudomonadati</taxon>
        <taxon>Pseudomonadota</taxon>
        <taxon>Betaproteobacteria</taxon>
        <taxon>Burkholderiales</taxon>
        <taxon>Oxalobacteraceae</taxon>
        <taxon>Telluria group</taxon>
        <taxon>Massilia</taxon>
    </lineage>
</organism>
<dbReference type="AlphaFoldDB" id="A0A418X7M0"/>
<feature type="non-terminal residue" evidence="5">
    <location>
        <position position="80"/>
    </location>
</feature>
<dbReference type="PANTHER" id="PTHR30146">
    <property type="entry name" value="LACI-RELATED TRANSCRIPTIONAL REPRESSOR"/>
    <property type="match status" value="1"/>
</dbReference>
<evidence type="ECO:0000256" key="2">
    <source>
        <dbReference type="ARBA" id="ARBA00023125"/>
    </source>
</evidence>
<reference evidence="5 6" key="1">
    <citation type="submission" date="2018-09" db="EMBL/GenBank/DDBJ databases">
        <authorList>
            <person name="Zhu H."/>
        </authorList>
    </citation>
    <scope>NUCLEOTIDE SEQUENCE [LARGE SCALE GENOMIC DNA]</scope>
    <source>
        <strain evidence="5 6">K1S02-61</strain>
    </source>
</reference>
<dbReference type="OrthoDB" id="9805642at2"/>
<dbReference type="CDD" id="cd01392">
    <property type="entry name" value="HTH_LacI"/>
    <property type="match status" value="1"/>
</dbReference>
<protein>
    <submittedName>
        <fullName evidence="5">LacI family transcriptional regulator</fullName>
    </submittedName>
</protein>
<dbReference type="PANTHER" id="PTHR30146:SF120">
    <property type="entry name" value="ALANINE RACEMASE"/>
    <property type="match status" value="1"/>
</dbReference>